<dbReference type="OrthoDB" id="5598695at2759"/>
<gene>
    <name evidence="2" type="ORF">K431DRAFT_195476</name>
</gene>
<dbReference type="AlphaFoldDB" id="A0A9P4ULC9"/>
<organism evidence="2 3">
    <name type="scientific">Polychaeton citri CBS 116435</name>
    <dbReference type="NCBI Taxonomy" id="1314669"/>
    <lineage>
        <taxon>Eukaryota</taxon>
        <taxon>Fungi</taxon>
        <taxon>Dikarya</taxon>
        <taxon>Ascomycota</taxon>
        <taxon>Pezizomycotina</taxon>
        <taxon>Dothideomycetes</taxon>
        <taxon>Dothideomycetidae</taxon>
        <taxon>Capnodiales</taxon>
        <taxon>Capnodiaceae</taxon>
        <taxon>Polychaeton</taxon>
    </lineage>
</organism>
<dbReference type="GO" id="GO:0010468">
    <property type="term" value="P:regulation of gene expression"/>
    <property type="evidence" value="ECO:0007669"/>
    <property type="project" value="UniProtKB-ARBA"/>
</dbReference>
<accession>A0A9P4ULC9</accession>
<feature type="non-terminal residue" evidence="2">
    <location>
        <position position="132"/>
    </location>
</feature>
<evidence type="ECO:0000313" key="3">
    <source>
        <dbReference type="Proteomes" id="UP000799441"/>
    </source>
</evidence>
<dbReference type="EMBL" id="MU003861">
    <property type="protein sequence ID" value="KAF2716820.1"/>
    <property type="molecule type" value="Genomic_DNA"/>
</dbReference>
<dbReference type="SUPFAM" id="SSF46689">
    <property type="entry name" value="Homeodomain-like"/>
    <property type="match status" value="1"/>
</dbReference>
<dbReference type="Proteomes" id="UP000799441">
    <property type="component" value="Unassembled WGS sequence"/>
</dbReference>
<feature type="non-terminal residue" evidence="2">
    <location>
        <position position="1"/>
    </location>
</feature>
<reference evidence="2" key="1">
    <citation type="journal article" date="2020" name="Stud. Mycol.">
        <title>101 Dothideomycetes genomes: a test case for predicting lifestyles and emergence of pathogens.</title>
        <authorList>
            <person name="Haridas S."/>
            <person name="Albert R."/>
            <person name="Binder M."/>
            <person name="Bloem J."/>
            <person name="Labutti K."/>
            <person name="Salamov A."/>
            <person name="Andreopoulos B."/>
            <person name="Baker S."/>
            <person name="Barry K."/>
            <person name="Bills G."/>
            <person name="Bluhm B."/>
            <person name="Cannon C."/>
            <person name="Castanera R."/>
            <person name="Culley D."/>
            <person name="Daum C."/>
            <person name="Ezra D."/>
            <person name="Gonzalez J."/>
            <person name="Henrissat B."/>
            <person name="Kuo A."/>
            <person name="Liang C."/>
            <person name="Lipzen A."/>
            <person name="Lutzoni F."/>
            <person name="Magnuson J."/>
            <person name="Mondo S."/>
            <person name="Nolan M."/>
            <person name="Ohm R."/>
            <person name="Pangilinan J."/>
            <person name="Park H.-J."/>
            <person name="Ramirez L."/>
            <person name="Alfaro M."/>
            <person name="Sun H."/>
            <person name="Tritt A."/>
            <person name="Yoshinaga Y."/>
            <person name="Zwiers L.-H."/>
            <person name="Turgeon B."/>
            <person name="Goodwin S."/>
            <person name="Spatafora J."/>
            <person name="Crous P."/>
            <person name="Grigoriev I."/>
        </authorList>
    </citation>
    <scope>NUCLEOTIDE SEQUENCE</scope>
    <source>
        <strain evidence="2">CBS 116435</strain>
    </source>
</reference>
<proteinExistence type="predicted"/>
<dbReference type="Gene3D" id="1.10.10.10">
    <property type="entry name" value="Winged helix-like DNA-binding domain superfamily/Winged helix DNA-binding domain"/>
    <property type="match status" value="1"/>
</dbReference>
<dbReference type="FunFam" id="1.10.10.10:FF:000087">
    <property type="entry name" value="Transcriptional adapter 2"/>
    <property type="match status" value="1"/>
</dbReference>
<evidence type="ECO:0000259" key="1">
    <source>
        <dbReference type="Pfam" id="PF04433"/>
    </source>
</evidence>
<keyword evidence="3" id="KW-1185">Reference proteome</keyword>
<protein>
    <recommendedName>
        <fullName evidence="1">SWIRM domain-containing protein</fullName>
    </recommendedName>
</protein>
<comment type="caution">
    <text evidence="2">The sequence shown here is derived from an EMBL/GenBank/DDBJ whole genome shotgun (WGS) entry which is preliminary data.</text>
</comment>
<dbReference type="Pfam" id="PF04433">
    <property type="entry name" value="SWIRM"/>
    <property type="match status" value="1"/>
</dbReference>
<dbReference type="InterPro" id="IPR036388">
    <property type="entry name" value="WH-like_DNA-bd_sf"/>
</dbReference>
<evidence type="ECO:0000313" key="2">
    <source>
        <dbReference type="EMBL" id="KAF2716820.1"/>
    </source>
</evidence>
<dbReference type="InterPro" id="IPR007526">
    <property type="entry name" value="SWIRM"/>
</dbReference>
<sequence>PTKVVSRKGDDSKWKELPDYCPPLSILDHKKANPSWGKGGRLDVSQKDDVDQLHPQEREVCEVLRIEPQQYLANKRRIFVARLEQLHNPGKKGWNKTACQQACGVDVNKSSQLFIIFDNLGWFEPQHFEKWL</sequence>
<feature type="domain" description="SWIRM" evidence="1">
    <location>
        <begin position="49"/>
        <end position="123"/>
    </location>
</feature>
<name>A0A9P4ULC9_9PEZI</name>
<dbReference type="InterPro" id="IPR009057">
    <property type="entry name" value="Homeodomain-like_sf"/>
</dbReference>